<evidence type="ECO:0000313" key="1">
    <source>
        <dbReference type="EMBL" id="QBG78732.1"/>
    </source>
</evidence>
<sequence length="137" mass="15587">MPKCEKCQLGTVCRCYNEPQHTSDKYVNMNIELLKERSETGLSKYGVNLERTDLSPTDWAQHLVEELLDGANYAQVLKDKLALTIEAAFKEGFQMGQEMDVYEPFVFCWRGGAAEAWVNSDTYENLFEKGSKNGEDS</sequence>
<organism evidence="1 2">
    <name type="scientific">Acinetobacter phage vB_AbaS_D0</name>
    <dbReference type="NCBI Taxonomy" id="2510492"/>
    <lineage>
        <taxon>Viruses</taxon>
        <taxon>Duplodnaviria</taxon>
        <taxon>Heunggongvirae</taxon>
        <taxon>Uroviricota</taxon>
        <taxon>Caudoviricetes</taxon>
        <taxon>Lokivirus</taxon>
        <taxon>Lokivirus IMEAB3</taxon>
    </lineage>
</organism>
<dbReference type="EMBL" id="MK411820">
    <property type="protein sequence ID" value="QBG78732.1"/>
    <property type="molecule type" value="Genomic_DNA"/>
</dbReference>
<reference evidence="1 2" key="1">
    <citation type="submission" date="2019-01" db="EMBL/GenBank/DDBJ databases">
        <authorList>
            <person name="Yuan Y."/>
            <person name="Xu Y."/>
        </authorList>
    </citation>
    <scope>NUCLEOTIDE SEQUENCE [LARGE SCALE GENOMIC DNA]</scope>
</reference>
<gene>
    <name evidence="1" type="ORF">vBAbaSD0_38</name>
</gene>
<evidence type="ECO:0000313" key="2">
    <source>
        <dbReference type="Proteomes" id="UP000291908"/>
    </source>
</evidence>
<name>A0A481S206_9CAUD</name>
<protein>
    <submittedName>
        <fullName evidence="1">Uncharacterized protein</fullName>
    </submittedName>
</protein>
<accession>A0A481S206</accession>
<dbReference type="Proteomes" id="UP000291908">
    <property type="component" value="Genome"/>
</dbReference>
<proteinExistence type="predicted"/>